<protein>
    <recommendedName>
        <fullName evidence="4">Zinc knuckle-domain-containing protein</fullName>
    </recommendedName>
</protein>
<dbReference type="Pfam" id="PF13917">
    <property type="entry name" value="zf-CCHC_3"/>
    <property type="match status" value="1"/>
</dbReference>
<evidence type="ECO:0000313" key="3">
    <source>
        <dbReference type="Proteomes" id="UP000053257"/>
    </source>
</evidence>
<feature type="region of interest" description="Disordered" evidence="1">
    <location>
        <begin position="1"/>
        <end position="20"/>
    </location>
</feature>
<keyword evidence="3" id="KW-1185">Reference proteome</keyword>
<dbReference type="InterPro" id="IPR039715">
    <property type="entry name" value="ZCCHC10"/>
</dbReference>
<name>A0A0C3RVM7_PHLG1</name>
<feature type="compositionally biased region" description="Basic and acidic residues" evidence="1">
    <location>
        <begin position="164"/>
        <end position="174"/>
    </location>
</feature>
<feature type="compositionally biased region" description="Low complexity" evidence="1">
    <location>
        <begin position="114"/>
        <end position="127"/>
    </location>
</feature>
<feature type="compositionally biased region" description="Low complexity" evidence="1">
    <location>
        <begin position="140"/>
        <end position="152"/>
    </location>
</feature>
<dbReference type="OrthoDB" id="437973at2759"/>
<evidence type="ECO:0000313" key="2">
    <source>
        <dbReference type="EMBL" id="KIP05376.1"/>
    </source>
</evidence>
<feature type="region of interest" description="Disordered" evidence="1">
    <location>
        <begin position="61"/>
        <end position="187"/>
    </location>
</feature>
<sequence length="187" mass="20529">MSKYAPWRKSTNSNPTVSSSTICQKCLGTGHFTYQCKSTRPYVSRPSRSQQLENPRVLAKLKAEGQPSVEVPDEFKRKSGTANKILEEKEKARAKEGSSKDGQPPKKRARRSKGNSASDSDSSSTSDGDSDSDSSDSDSDSSSGSESSSGSSRSRDRERKRRTPERSRSRDGSSRRRSPSEGSRGRR</sequence>
<organism evidence="2 3">
    <name type="scientific">Phlebiopsis gigantea (strain 11061_1 CR5-6)</name>
    <name type="common">White-rot fungus</name>
    <name type="synonym">Peniophora gigantea</name>
    <dbReference type="NCBI Taxonomy" id="745531"/>
    <lineage>
        <taxon>Eukaryota</taxon>
        <taxon>Fungi</taxon>
        <taxon>Dikarya</taxon>
        <taxon>Basidiomycota</taxon>
        <taxon>Agaricomycotina</taxon>
        <taxon>Agaricomycetes</taxon>
        <taxon>Polyporales</taxon>
        <taxon>Phanerochaetaceae</taxon>
        <taxon>Phlebiopsis</taxon>
    </lineage>
</organism>
<dbReference type="Proteomes" id="UP000053257">
    <property type="component" value="Unassembled WGS sequence"/>
</dbReference>
<gene>
    <name evidence="2" type="ORF">PHLGIDRAFT_25129</name>
</gene>
<dbReference type="PANTHER" id="PTHR13491:SF0">
    <property type="entry name" value="ZINC FINGER CCHC DOMAIN-CONTAINING PROTEIN 10"/>
    <property type="match status" value="1"/>
</dbReference>
<feature type="compositionally biased region" description="Basic and acidic residues" evidence="1">
    <location>
        <begin position="85"/>
        <end position="99"/>
    </location>
</feature>
<proteinExistence type="predicted"/>
<dbReference type="AlphaFoldDB" id="A0A0C3RVM7"/>
<dbReference type="HOGENOM" id="CLU_110783_0_0_1"/>
<evidence type="ECO:0008006" key="4">
    <source>
        <dbReference type="Google" id="ProtNLM"/>
    </source>
</evidence>
<dbReference type="EMBL" id="KN840545">
    <property type="protein sequence ID" value="KIP05376.1"/>
    <property type="molecule type" value="Genomic_DNA"/>
</dbReference>
<reference evidence="2 3" key="1">
    <citation type="journal article" date="2014" name="PLoS Genet.">
        <title>Analysis of the Phlebiopsis gigantea genome, transcriptome and secretome provides insight into its pioneer colonization strategies of wood.</title>
        <authorList>
            <person name="Hori C."/>
            <person name="Ishida T."/>
            <person name="Igarashi K."/>
            <person name="Samejima M."/>
            <person name="Suzuki H."/>
            <person name="Master E."/>
            <person name="Ferreira P."/>
            <person name="Ruiz-Duenas F.J."/>
            <person name="Held B."/>
            <person name="Canessa P."/>
            <person name="Larrondo L.F."/>
            <person name="Schmoll M."/>
            <person name="Druzhinina I.S."/>
            <person name="Kubicek C.P."/>
            <person name="Gaskell J.A."/>
            <person name="Kersten P."/>
            <person name="St John F."/>
            <person name="Glasner J."/>
            <person name="Sabat G."/>
            <person name="Splinter BonDurant S."/>
            <person name="Syed K."/>
            <person name="Yadav J."/>
            <person name="Mgbeahuruike A.C."/>
            <person name="Kovalchuk A."/>
            <person name="Asiegbu F.O."/>
            <person name="Lackner G."/>
            <person name="Hoffmeister D."/>
            <person name="Rencoret J."/>
            <person name="Gutierrez A."/>
            <person name="Sun H."/>
            <person name="Lindquist E."/>
            <person name="Barry K."/>
            <person name="Riley R."/>
            <person name="Grigoriev I.V."/>
            <person name="Henrissat B."/>
            <person name="Kues U."/>
            <person name="Berka R.M."/>
            <person name="Martinez A.T."/>
            <person name="Covert S.F."/>
            <person name="Blanchette R.A."/>
            <person name="Cullen D."/>
        </authorList>
    </citation>
    <scope>NUCLEOTIDE SEQUENCE [LARGE SCALE GENOMIC DNA]</scope>
    <source>
        <strain evidence="2 3">11061_1 CR5-6</strain>
    </source>
</reference>
<feature type="compositionally biased region" description="Acidic residues" evidence="1">
    <location>
        <begin position="128"/>
        <end position="139"/>
    </location>
</feature>
<dbReference type="PANTHER" id="PTHR13491">
    <property type="entry name" value="ZCCHC10 PROTEIN"/>
    <property type="match status" value="1"/>
</dbReference>
<feature type="compositionally biased region" description="Low complexity" evidence="1">
    <location>
        <begin position="10"/>
        <end position="20"/>
    </location>
</feature>
<evidence type="ECO:0000256" key="1">
    <source>
        <dbReference type="SAM" id="MobiDB-lite"/>
    </source>
</evidence>
<accession>A0A0C3RVM7</accession>